<gene>
    <name evidence="10" type="ORF">HYDPIDRAFT_170175</name>
</gene>
<evidence type="ECO:0000256" key="9">
    <source>
        <dbReference type="SAM" id="Phobius"/>
    </source>
</evidence>
<keyword evidence="6 8" id="KW-0408">Iron</keyword>
<keyword evidence="11" id="KW-1185">Reference proteome</keyword>
<sequence length="381" mass="42714">MFELIHRSPLQLVSLVLAFVAVVYYVYLRRLRQKHALLPPGPPGSPHGKYQPRLIQKWIEEYGPVISLRQGNDVLVIIGRHQRMIPVVQGALLPGAYKVDQFPFLQYVPGYGRQLKQWGDEEYDMLMGYMNQYKSQMSSDSGPQSVAKDIVSRTVTEGHLTEPETAYFLGSLVGAAFDTTQVAISTIMMAAARFPEEQAVVHAQLDAVVGHDAPPTFADWASLTEMQAFILEALRWRPVNPFGAPRRASKDVIWNGYCIPAGATVFGNHWCIARDPEVFPDPEKFNPKRWMAPDGTINDLKAYSFGFGRRTCVGSNLAIRWVCLGVSNSVVWPRVVVASYIMLIDVLELLKRHECMTTGTQIDLDWYSQVSTEGSLVIRPG</sequence>
<dbReference type="PROSITE" id="PS00086">
    <property type="entry name" value="CYTOCHROME_P450"/>
    <property type="match status" value="1"/>
</dbReference>
<reference evidence="10 11" key="1">
    <citation type="submission" date="2014-04" db="EMBL/GenBank/DDBJ databases">
        <title>Evolutionary Origins and Diversification of the Mycorrhizal Mutualists.</title>
        <authorList>
            <consortium name="DOE Joint Genome Institute"/>
            <consortium name="Mycorrhizal Genomics Consortium"/>
            <person name="Kohler A."/>
            <person name="Kuo A."/>
            <person name="Nagy L.G."/>
            <person name="Floudas D."/>
            <person name="Copeland A."/>
            <person name="Barry K.W."/>
            <person name="Cichocki N."/>
            <person name="Veneault-Fourrey C."/>
            <person name="LaButti K."/>
            <person name="Lindquist E.A."/>
            <person name="Lipzen A."/>
            <person name="Lundell T."/>
            <person name="Morin E."/>
            <person name="Murat C."/>
            <person name="Riley R."/>
            <person name="Ohm R."/>
            <person name="Sun H."/>
            <person name="Tunlid A."/>
            <person name="Henrissat B."/>
            <person name="Grigoriev I.V."/>
            <person name="Hibbett D.S."/>
            <person name="Martin F."/>
        </authorList>
    </citation>
    <scope>NUCLEOTIDE SEQUENCE [LARGE SCALE GENOMIC DNA]</scope>
    <source>
        <strain evidence="10 11">MD-312</strain>
    </source>
</reference>
<keyword evidence="9" id="KW-0812">Transmembrane</keyword>
<keyword evidence="7 8" id="KW-0503">Monooxygenase</keyword>
<dbReference type="PANTHER" id="PTHR46300:SF1">
    <property type="entry name" value="P450, PUTATIVE (EUROFUNG)-RELATED"/>
    <property type="match status" value="1"/>
</dbReference>
<evidence type="ECO:0000256" key="4">
    <source>
        <dbReference type="ARBA" id="ARBA00022723"/>
    </source>
</evidence>
<name>A0A0C9V4U3_9AGAM</name>
<evidence type="ECO:0000256" key="5">
    <source>
        <dbReference type="ARBA" id="ARBA00023002"/>
    </source>
</evidence>
<dbReference type="InterPro" id="IPR001128">
    <property type="entry name" value="Cyt_P450"/>
</dbReference>
<keyword evidence="4 8" id="KW-0479">Metal-binding</keyword>
<comment type="similarity">
    <text evidence="2 8">Belongs to the cytochrome P450 family.</text>
</comment>
<dbReference type="Proteomes" id="UP000053820">
    <property type="component" value="Unassembled WGS sequence"/>
</dbReference>
<dbReference type="Pfam" id="PF00067">
    <property type="entry name" value="p450"/>
    <property type="match status" value="1"/>
</dbReference>
<dbReference type="InterPro" id="IPR036396">
    <property type="entry name" value="Cyt_P450_sf"/>
</dbReference>
<evidence type="ECO:0000256" key="1">
    <source>
        <dbReference type="ARBA" id="ARBA00001971"/>
    </source>
</evidence>
<evidence type="ECO:0000256" key="6">
    <source>
        <dbReference type="ARBA" id="ARBA00023004"/>
    </source>
</evidence>
<dbReference type="GO" id="GO:0016705">
    <property type="term" value="F:oxidoreductase activity, acting on paired donors, with incorporation or reduction of molecular oxygen"/>
    <property type="evidence" value="ECO:0007669"/>
    <property type="project" value="InterPro"/>
</dbReference>
<protein>
    <recommendedName>
        <fullName evidence="12">Cytochrome P450</fullName>
    </recommendedName>
</protein>
<evidence type="ECO:0000256" key="7">
    <source>
        <dbReference type="ARBA" id="ARBA00023033"/>
    </source>
</evidence>
<dbReference type="PANTHER" id="PTHR46300">
    <property type="entry name" value="P450, PUTATIVE (EUROFUNG)-RELATED-RELATED"/>
    <property type="match status" value="1"/>
</dbReference>
<organism evidence="10 11">
    <name type="scientific">Hydnomerulius pinastri MD-312</name>
    <dbReference type="NCBI Taxonomy" id="994086"/>
    <lineage>
        <taxon>Eukaryota</taxon>
        <taxon>Fungi</taxon>
        <taxon>Dikarya</taxon>
        <taxon>Basidiomycota</taxon>
        <taxon>Agaricomycotina</taxon>
        <taxon>Agaricomycetes</taxon>
        <taxon>Agaricomycetidae</taxon>
        <taxon>Boletales</taxon>
        <taxon>Boletales incertae sedis</taxon>
        <taxon>Leucogyrophana</taxon>
    </lineage>
</organism>
<dbReference type="GO" id="GO:0005506">
    <property type="term" value="F:iron ion binding"/>
    <property type="evidence" value="ECO:0007669"/>
    <property type="project" value="InterPro"/>
</dbReference>
<evidence type="ECO:0000256" key="2">
    <source>
        <dbReference type="ARBA" id="ARBA00010617"/>
    </source>
</evidence>
<dbReference type="InterPro" id="IPR017972">
    <property type="entry name" value="Cyt_P450_CS"/>
</dbReference>
<dbReference type="InterPro" id="IPR050364">
    <property type="entry name" value="Cytochrome_P450_fung"/>
</dbReference>
<dbReference type="AlphaFoldDB" id="A0A0C9V4U3"/>
<dbReference type="HOGENOM" id="CLU_725741_0_0_1"/>
<dbReference type="GO" id="GO:0020037">
    <property type="term" value="F:heme binding"/>
    <property type="evidence" value="ECO:0007669"/>
    <property type="project" value="InterPro"/>
</dbReference>
<evidence type="ECO:0008006" key="12">
    <source>
        <dbReference type="Google" id="ProtNLM"/>
    </source>
</evidence>
<evidence type="ECO:0000313" key="11">
    <source>
        <dbReference type="Proteomes" id="UP000053820"/>
    </source>
</evidence>
<dbReference type="Gene3D" id="1.10.630.10">
    <property type="entry name" value="Cytochrome P450"/>
    <property type="match status" value="1"/>
</dbReference>
<evidence type="ECO:0000256" key="3">
    <source>
        <dbReference type="ARBA" id="ARBA00022617"/>
    </source>
</evidence>
<dbReference type="SUPFAM" id="SSF48264">
    <property type="entry name" value="Cytochrome P450"/>
    <property type="match status" value="1"/>
</dbReference>
<evidence type="ECO:0000313" key="10">
    <source>
        <dbReference type="EMBL" id="KIJ60559.1"/>
    </source>
</evidence>
<evidence type="ECO:0000256" key="8">
    <source>
        <dbReference type="RuleBase" id="RU000461"/>
    </source>
</evidence>
<dbReference type="GO" id="GO:0004497">
    <property type="term" value="F:monooxygenase activity"/>
    <property type="evidence" value="ECO:0007669"/>
    <property type="project" value="UniProtKB-KW"/>
</dbReference>
<dbReference type="EMBL" id="KN839871">
    <property type="protein sequence ID" value="KIJ60559.1"/>
    <property type="molecule type" value="Genomic_DNA"/>
</dbReference>
<dbReference type="OrthoDB" id="2789670at2759"/>
<proteinExistence type="inferred from homology"/>
<keyword evidence="9" id="KW-0472">Membrane</keyword>
<dbReference type="InterPro" id="IPR002397">
    <property type="entry name" value="Cyt_P450_B"/>
</dbReference>
<feature type="transmembrane region" description="Helical" evidence="9">
    <location>
        <begin position="12"/>
        <end position="28"/>
    </location>
</feature>
<keyword evidence="5 8" id="KW-0560">Oxidoreductase</keyword>
<keyword evidence="3 8" id="KW-0349">Heme</keyword>
<accession>A0A0C9V4U3</accession>
<dbReference type="PRINTS" id="PR00359">
    <property type="entry name" value="BP450"/>
</dbReference>
<keyword evidence="9" id="KW-1133">Transmembrane helix</keyword>
<comment type="cofactor">
    <cofactor evidence="1">
        <name>heme</name>
        <dbReference type="ChEBI" id="CHEBI:30413"/>
    </cofactor>
</comment>